<dbReference type="GeneID" id="20253079"/>
<dbReference type="Pfam" id="PF13621">
    <property type="entry name" value="Cupin_8"/>
    <property type="match status" value="1"/>
</dbReference>
<dbReference type="KEGG" id="lgi:LOTGIDRAFT_96029"/>
<dbReference type="EMBL" id="KB203969">
    <property type="protein sequence ID" value="ESO82239.1"/>
    <property type="molecule type" value="Genomic_DNA"/>
</dbReference>
<dbReference type="RefSeq" id="XP_009067040.1">
    <property type="nucleotide sequence ID" value="XM_009068792.1"/>
</dbReference>
<evidence type="ECO:0000313" key="2">
    <source>
        <dbReference type="EMBL" id="ESO82239.1"/>
    </source>
</evidence>
<name>V4B1V0_LOTGI</name>
<dbReference type="PROSITE" id="PS51184">
    <property type="entry name" value="JMJC"/>
    <property type="match status" value="1"/>
</dbReference>
<dbReference type="OMA" id="AIKNWPA"/>
<dbReference type="OrthoDB" id="415358at2759"/>
<keyword evidence="3" id="KW-1185">Reference proteome</keyword>
<dbReference type="SUPFAM" id="SSF51197">
    <property type="entry name" value="Clavaminate synthase-like"/>
    <property type="match status" value="1"/>
</dbReference>
<dbReference type="PANTHER" id="PTHR12461">
    <property type="entry name" value="HYPOXIA-INDUCIBLE FACTOR 1 ALPHA INHIBITOR-RELATED"/>
    <property type="match status" value="1"/>
</dbReference>
<dbReference type="HOGENOM" id="CLU_016785_9_1_1"/>
<dbReference type="PANTHER" id="PTHR12461:SF18">
    <property type="entry name" value="JMJC DOMAIN-CONTAINING PROTEIN"/>
    <property type="match status" value="1"/>
</dbReference>
<evidence type="ECO:0000259" key="1">
    <source>
        <dbReference type="PROSITE" id="PS51184"/>
    </source>
</evidence>
<protein>
    <recommendedName>
        <fullName evidence="1">JmjC domain-containing protein</fullName>
    </recommendedName>
</protein>
<dbReference type="InterPro" id="IPR041667">
    <property type="entry name" value="Cupin_8"/>
</dbReference>
<proteinExistence type="predicted"/>
<dbReference type="CTD" id="20253079"/>
<organism evidence="2 3">
    <name type="scientific">Lottia gigantea</name>
    <name type="common">Giant owl limpet</name>
    <dbReference type="NCBI Taxonomy" id="225164"/>
    <lineage>
        <taxon>Eukaryota</taxon>
        <taxon>Metazoa</taxon>
        <taxon>Spiralia</taxon>
        <taxon>Lophotrochozoa</taxon>
        <taxon>Mollusca</taxon>
        <taxon>Gastropoda</taxon>
        <taxon>Patellogastropoda</taxon>
        <taxon>Lottioidea</taxon>
        <taxon>Lottiidae</taxon>
        <taxon>Lottia</taxon>
    </lineage>
</organism>
<dbReference type="Proteomes" id="UP000030746">
    <property type="component" value="Unassembled WGS sequence"/>
</dbReference>
<accession>V4B1V0</accession>
<feature type="non-terminal residue" evidence="2">
    <location>
        <position position="238"/>
    </location>
</feature>
<dbReference type="SMART" id="SM00558">
    <property type="entry name" value="JmjC"/>
    <property type="match status" value="1"/>
</dbReference>
<dbReference type="Gene3D" id="2.60.120.650">
    <property type="entry name" value="Cupin"/>
    <property type="match status" value="1"/>
</dbReference>
<reference evidence="2 3" key="1">
    <citation type="journal article" date="2013" name="Nature">
        <title>Insights into bilaterian evolution from three spiralian genomes.</title>
        <authorList>
            <person name="Simakov O."/>
            <person name="Marletaz F."/>
            <person name="Cho S.J."/>
            <person name="Edsinger-Gonzales E."/>
            <person name="Havlak P."/>
            <person name="Hellsten U."/>
            <person name="Kuo D.H."/>
            <person name="Larsson T."/>
            <person name="Lv J."/>
            <person name="Arendt D."/>
            <person name="Savage R."/>
            <person name="Osoegawa K."/>
            <person name="de Jong P."/>
            <person name="Grimwood J."/>
            <person name="Chapman J.A."/>
            <person name="Shapiro H."/>
            <person name="Aerts A."/>
            <person name="Otillar R.P."/>
            <person name="Terry A.Y."/>
            <person name="Boore J.L."/>
            <person name="Grigoriev I.V."/>
            <person name="Lindberg D.R."/>
            <person name="Seaver E.C."/>
            <person name="Weisblat D.A."/>
            <person name="Putnam N.H."/>
            <person name="Rokhsar D.S."/>
        </authorList>
    </citation>
    <scope>NUCLEOTIDE SEQUENCE [LARGE SCALE GENOMIC DNA]</scope>
</reference>
<feature type="non-terminal residue" evidence="2">
    <location>
        <position position="1"/>
    </location>
</feature>
<gene>
    <name evidence="2" type="ORF">LOTGIDRAFT_96029</name>
</gene>
<dbReference type="InterPro" id="IPR003347">
    <property type="entry name" value="JmjC_dom"/>
</dbReference>
<feature type="domain" description="JmjC" evidence="1">
    <location>
        <begin position="82"/>
        <end position="238"/>
    </location>
</feature>
<evidence type="ECO:0000313" key="3">
    <source>
        <dbReference type="Proteomes" id="UP000030746"/>
    </source>
</evidence>
<dbReference type="AlphaFoldDB" id="V4B1V0"/>
<sequence>DIDEITEVPDPVTFYKEYVHPDKPIKMKKAVVDHPAFTKWTDKYFLKLDIPPNTQVEVEYHKKEIRGIPTKAVNFKVFVTTHRKSQLYMIGSVPNFLRKDLRLQHCLQCGDMVNKMIDTAIMWFSGGGTSSVVHVDSYHNLNCVYRGSKHFVLVNPHKYQHLSHIDRLEGGYSSVDVDSVDMRKYPGLAKVEYIHAHIDAGDCLYIPYGWIHQVRSFNSNIATNIWWQGIADFDLDTC</sequence>